<accession>A0A0K8UB45</accession>
<gene>
    <name evidence="1" type="ORF">c1_g2_i5</name>
</gene>
<feature type="non-terminal residue" evidence="1">
    <location>
        <position position="1"/>
    </location>
</feature>
<dbReference type="AlphaFoldDB" id="A0A0K8UB45"/>
<dbReference type="EMBL" id="GDHF01028523">
    <property type="protein sequence ID" value="JAI23791.1"/>
    <property type="molecule type" value="Transcribed_RNA"/>
</dbReference>
<reference evidence="1" key="1">
    <citation type="submission" date="2015-06" db="EMBL/GenBank/DDBJ databases">
        <authorList>
            <person name="Hoefler B.C."/>
            <person name="Straight P.D."/>
        </authorList>
    </citation>
    <scope>NUCLEOTIDE SEQUENCE</scope>
</reference>
<protein>
    <submittedName>
        <fullName evidence="1">Uncharacterized protein</fullName>
    </submittedName>
</protein>
<sequence>WIFEANGQYLKISISVNGRTRSERVVSAKSPTPFFCSHRKANKKPHAQLATLHADCLLNAASGRRPNHSEKVPTTTTATTTTLKTAINAAAVNQQHRNSTRRPR</sequence>
<evidence type="ECO:0000313" key="1">
    <source>
        <dbReference type="EMBL" id="JAI23791.1"/>
    </source>
</evidence>
<organism evidence="1">
    <name type="scientific">Bactrocera latifrons</name>
    <name type="common">Malaysian fruit fly</name>
    <name type="synonym">Chaetodacus latifrons</name>
    <dbReference type="NCBI Taxonomy" id="174628"/>
    <lineage>
        <taxon>Eukaryota</taxon>
        <taxon>Metazoa</taxon>
        <taxon>Ecdysozoa</taxon>
        <taxon>Arthropoda</taxon>
        <taxon>Hexapoda</taxon>
        <taxon>Insecta</taxon>
        <taxon>Pterygota</taxon>
        <taxon>Neoptera</taxon>
        <taxon>Endopterygota</taxon>
        <taxon>Diptera</taxon>
        <taxon>Brachycera</taxon>
        <taxon>Muscomorpha</taxon>
        <taxon>Tephritoidea</taxon>
        <taxon>Tephritidae</taxon>
        <taxon>Bactrocera</taxon>
        <taxon>Bactrocera</taxon>
    </lineage>
</organism>
<name>A0A0K8UB45_BACLA</name>
<proteinExistence type="predicted"/>